<gene>
    <name evidence="3" type="ORF">B1B_10655</name>
</gene>
<keyword evidence="1" id="KW-0479">Metal-binding</keyword>
<protein>
    <submittedName>
        <fullName evidence="3">Ribulose-phosphate 3-epimerase</fullName>
        <ecNumber evidence="3">5.1.3.1</ecNumber>
    </submittedName>
</protein>
<dbReference type="GO" id="GO:0046872">
    <property type="term" value="F:metal ion binding"/>
    <property type="evidence" value="ECO:0007669"/>
    <property type="project" value="UniProtKB-KW"/>
</dbReference>
<keyword evidence="2 3" id="KW-0413">Isomerase</keyword>
<dbReference type="EMBL" id="AUZY01006943">
    <property type="protein sequence ID" value="EQD52584.1"/>
    <property type="molecule type" value="Genomic_DNA"/>
</dbReference>
<dbReference type="GO" id="GO:0005975">
    <property type="term" value="P:carbohydrate metabolic process"/>
    <property type="evidence" value="ECO:0007669"/>
    <property type="project" value="InterPro"/>
</dbReference>
<dbReference type="PROSITE" id="PS01085">
    <property type="entry name" value="RIBUL_P_3_EPIMER_1"/>
    <property type="match status" value="1"/>
</dbReference>
<feature type="non-terminal residue" evidence="3">
    <location>
        <position position="91"/>
    </location>
</feature>
<dbReference type="Pfam" id="PF00834">
    <property type="entry name" value="Ribul_P_3_epim"/>
    <property type="match status" value="1"/>
</dbReference>
<dbReference type="InterPro" id="IPR013785">
    <property type="entry name" value="Aldolase_TIM"/>
</dbReference>
<proteinExistence type="predicted"/>
<reference evidence="3" key="1">
    <citation type="submission" date="2013-08" db="EMBL/GenBank/DDBJ databases">
        <authorList>
            <person name="Mendez C."/>
            <person name="Richter M."/>
            <person name="Ferrer M."/>
            <person name="Sanchez J."/>
        </authorList>
    </citation>
    <scope>NUCLEOTIDE SEQUENCE</scope>
</reference>
<dbReference type="EC" id="5.1.3.1" evidence="3"/>
<evidence type="ECO:0000313" key="3">
    <source>
        <dbReference type="EMBL" id="EQD52584.1"/>
    </source>
</evidence>
<dbReference type="PANTHER" id="PTHR11749">
    <property type="entry name" value="RIBULOSE-5-PHOSPHATE-3-EPIMERASE"/>
    <property type="match status" value="1"/>
</dbReference>
<dbReference type="AlphaFoldDB" id="T1BHL2"/>
<reference evidence="3" key="2">
    <citation type="journal article" date="2014" name="ISME J.">
        <title>Microbial stratification in low pH oxic and suboxic macroscopic growths along an acid mine drainage.</title>
        <authorList>
            <person name="Mendez-Garcia C."/>
            <person name="Mesa V."/>
            <person name="Sprenger R.R."/>
            <person name="Richter M."/>
            <person name="Diez M.S."/>
            <person name="Solano J."/>
            <person name="Bargiela R."/>
            <person name="Golyshina O.V."/>
            <person name="Manteca A."/>
            <person name="Ramos J.L."/>
            <person name="Gallego J.R."/>
            <person name="Llorente I."/>
            <person name="Martins Dos Santos V.A."/>
            <person name="Jensen O.N."/>
            <person name="Pelaez A.I."/>
            <person name="Sanchez J."/>
            <person name="Ferrer M."/>
        </authorList>
    </citation>
    <scope>NUCLEOTIDE SEQUENCE</scope>
</reference>
<comment type="caution">
    <text evidence="3">The sequence shown here is derived from an EMBL/GenBank/DDBJ whole genome shotgun (WGS) entry which is preliminary data.</text>
</comment>
<sequence>MLVSPSVMSCDLGKLAEELEKCEKGGADSIHVDVMDGHFVPNFALGVESVRAIRKYTSLPLEIHMMVERPDVYWKPFMEAGGSRFLIHFES</sequence>
<dbReference type="Gene3D" id="3.20.20.70">
    <property type="entry name" value="Aldolase class I"/>
    <property type="match status" value="1"/>
</dbReference>
<evidence type="ECO:0000256" key="1">
    <source>
        <dbReference type="ARBA" id="ARBA00022723"/>
    </source>
</evidence>
<dbReference type="GO" id="GO:0004750">
    <property type="term" value="F:D-ribulose-phosphate 3-epimerase activity"/>
    <property type="evidence" value="ECO:0007669"/>
    <property type="project" value="UniProtKB-EC"/>
</dbReference>
<evidence type="ECO:0000256" key="2">
    <source>
        <dbReference type="ARBA" id="ARBA00023235"/>
    </source>
</evidence>
<organism evidence="3">
    <name type="scientific">mine drainage metagenome</name>
    <dbReference type="NCBI Taxonomy" id="410659"/>
    <lineage>
        <taxon>unclassified sequences</taxon>
        <taxon>metagenomes</taxon>
        <taxon>ecological metagenomes</taxon>
    </lineage>
</organism>
<dbReference type="InterPro" id="IPR000056">
    <property type="entry name" value="Ribul_P_3_epim-like"/>
</dbReference>
<accession>T1BHL2</accession>
<dbReference type="SUPFAM" id="SSF51366">
    <property type="entry name" value="Ribulose-phoshate binding barrel"/>
    <property type="match status" value="1"/>
</dbReference>
<name>T1BHL2_9ZZZZ</name>
<dbReference type="InterPro" id="IPR011060">
    <property type="entry name" value="RibuloseP-bd_barrel"/>
</dbReference>